<organism evidence="1 2">
    <name type="scientific">Paenibacillus anseongense</name>
    <dbReference type="NCBI Taxonomy" id="2682845"/>
    <lineage>
        <taxon>Bacteria</taxon>
        <taxon>Bacillati</taxon>
        <taxon>Bacillota</taxon>
        <taxon>Bacilli</taxon>
        <taxon>Bacillales</taxon>
        <taxon>Paenibacillaceae</taxon>
        <taxon>Paenibacillus</taxon>
    </lineage>
</organism>
<keyword evidence="2" id="KW-1185">Reference proteome</keyword>
<reference evidence="1 2" key="1">
    <citation type="submission" date="2019-12" db="EMBL/GenBank/DDBJ databases">
        <authorList>
            <person name="Huq M.A."/>
        </authorList>
    </citation>
    <scope>NUCLEOTIDE SEQUENCE [LARGE SCALE GENOMIC DNA]</scope>
    <source>
        <strain evidence="1 2">MAH-34</strain>
    </source>
</reference>
<protein>
    <submittedName>
        <fullName evidence="1">Uncharacterized protein</fullName>
    </submittedName>
</protein>
<proteinExistence type="predicted"/>
<accession>A0ABW9U0P9</accession>
<evidence type="ECO:0000313" key="1">
    <source>
        <dbReference type="EMBL" id="MVQ33684.1"/>
    </source>
</evidence>
<dbReference type="EMBL" id="WSEM01000004">
    <property type="protein sequence ID" value="MVQ33684.1"/>
    <property type="molecule type" value="Genomic_DNA"/>
</dbReference>
<gene>
    <name evidence="1" type="ORF">GON05_03370</name>
</gene>
<evidence type="ECO:0000313" key="2">
    <source>
        <dbReference type="Proteomes" id="UP000467637"/>
    </source>
</evidence>
<name>A0ABW9U0P9_9BACL</name>
<comment type="caution">
    <text evidence="1">The sequence shown here is derived from an EMBL/GenBank/DDBJ whole genome shotgun (WGS) entry which is preliminary data.</text>
</comment>
<dbReference type="Proteomes" id="UP000467637">
    <property type="component" value="Unassembled WGS sequence"/>
</dbReference>
<dbReference type="RefSeq" id="WP_157317805.1">
    <property type="nucleotide sequence ID" value="NZ_WSEM01000004.1"/>
</dbReference>
<sequence length="94" mass="11027">MFTHMDFYRITFALNSVIYENKAMFSRSQERLKDATALADSAGIERAMRSLIRCEKNIEENIALLFKTEAIRRWEEAEKILFPERFVSNTKEGS</sequence>